<evidence type="ECO:0000313" key="3">
    <source>
        <dbReference type="Proteomes" id="UP000813385"/>
    </source>
</evidence>
<sequence>MEEPLESLSGRHGINTLNQHHQCWKNNEETGFQDPVWPREPDLQVAFRLAMAALPPDHLIDASISPFSQGASSFISSLPPTRRPSTSCALPSRWTHSSRRKARWPPWSRYVRKHSSIPLPRVIAYQSSALNDLGFEWILMERVAGCPVDKSLWNLEFPLFGSIYYAYLWNQVGFSSIHPRGGEALDIGPNGDFVIGRMVSTRFFRDKRPLLSPDRGPFATAEQLASAEAELLAGRVRHLAPSPEDQYSSETDEELAADGEEVLDTVDNLVEAVKKVYTGSDGPEDAKVLWHDDMSSMNVLVDPTTFKLTGIVDWESAAVVPEWETRGRLPHLLQGIPVEEPPPLGSLPPEEEEGMTAIRKDWQPVLLRRKYAEIAGPGLAPDPETKKRVDLKCGLAPSAVLHECLTCSFKSILMEQDAK</sequence>
<feature type="domain" description="Aminoglycoside phosphotransferase" evidence="1">
    <location>
        <begin position="102"/>
        <end position="319"/>
    </location>
</feature>
<dbReference type="PANTHER" id="PTHR21310:SF13">
    <property type="entry name" value="AMINOGLYCOSIDE PHOSPHOTRANSFERASE DOMAIN-CONTAINING PROTEIN"/>
    <property type="match status" value="1"/>
</dbReference>
<name>A0A8K0TKL9_9PEZI</name>
<dbReference type="PANTHER" id="PTHR21310">
    <property type="entry name" value="AMINOGLYCOSIDE PHOSPHOTRANSFERASE-RELATED-RELATED"/>
    <property type="match status" value="1"/>
</dbReference>
<organism evidence="2 3">
    <name type="scientific">Plectosphaerella cucumerina</name>
    <dbReference type="NCBI Taxonomy" id="40658"/>
    <lineage>
        <taxon>Eukaryota</taxon>
        <taxon>Fungi</taxon>
        <taxon>Dikarya</taxon>
        <taxon>Ascomycota</taxon>
        <taxon>Pezizomycotina</taxon>
        <taxon>Sordariomycetes</taxon>
        <taxon>Hypocreomycetidae</taxon>
        <taxon>Glomerellales</taxon>
        <taxon>Plectosphaerellaceae</taxon>
        <taxon>Plectosphaerella</taxon>
    </lineage>
</organism>
<dbReference type="InterPro" id="IPR002575">
    <property type="entry name" value="Aminoglycoside_PTrfase"/>
</dbReference>
<evidence type="ECO:0000259" key="1">
    <source>
        <dbReference type="Pfam" id="PF01636"/>
    </source>
</evidence>
<reference evidence="2" key="1">
    <citation type="journal article" date="2021" name="Nat. Commun.">
        <title>Genetic determinants of endophytism in the Arabidopsis root mycobiome.</title>
        <authorList>
            <person name="Mesny F."/>
            <person name="Miyauchi S."/>
            <person name="Thiergart T."/>
            <person name="Pickel B."/>
            <person name="Atanasova L."/>
            <person name="Karlsson M."/>
            <person name="Huettel B."/>
            <person name="Barry K.W."/>
            <person name="Haridas S."/>
            <person name="Chen C."/>
            <person name="Bauer D."/>
            <person name="Andreopoulos W."/>
            <person name="Pangilinan J."/>
            <person name="LaButti K."/>
            <person name="Riley R."/>
            <person name="Lipzen A."/>
            <person name="Clum A."/>
            <person name="Drula E."/>
            <person name="Henrissat B."/>
            <person name="Kohler A."/>
            <person name="Grigoriev I.V."/>
            <person name="Martin F.M."/>
            <person name="Hacquard S."/>
        </authorList>
    </citation>
    <scope>NUCLEOTIDE SEQUENCE</scope>
    <source>
        <strain evidence="2">MPI-CAGE-AT-0016</strain>
    </source>
</reference>
<dbReference type="EMBL" id="JAGPXD010000003">
    <property type="protein sequence ID" value="KAH7363226.1"/>
    <property type="molecule type" value="Genomic_DNA"/>
</dbReference>
<dbReference type="Pfam" id="PF01636">
    <property type="entry name" value="APH"/>
    <property type="match status" value="1"/>
</dbReference>
<proteinExistence type="predicted"/>
<dbReference type="InterPro" id="IPR011009">
    <property type="entry name" value="Kinase-like_dom_sf"/>
</dbReference>
<evidence type="ECO:0000313" key="2">
    <source>
        <dbReference type="EMBL" id="KAH7363226.1"/>
    </source>
</evidence>
<dbReference type="SUPFAM" id="SSF56112">
    <property type="entry name" value="Protein kinase-like (PK-like)"/>
    <property type="match status" value="1"/>
</dbReference>
<protein>
    <recommendedName>
        <fullName evidence="1">Aminoglycoside phosphotransferase domain-containing protein</fullName>
    </recommendedName>
</protein>
<comment type="caution">
    <text evidence="2">The sequence shown here is derived from an EMBL/GenBank/DDBJ whole genome shotgun (WGS) entry which is preliminary data.</text>
</comment>
<keyword evidence="3" id="KW-1185">Reference proteome</keyword>
<dbReference type="Gene3D" id="3.90.1200.10">
    <property type="match status" value="1"/>
</dbReference>
<dbReference type="AlphaFoldDB" id="A0A8K0TKL9"/>
<dbReference type="Proteomes" id="UP000813385">
    <property type="component" value="Unassembled WGS sequence"/>
</dbReference>
<dbReference type="OrthoDB" id="5412996at2759"/>
<gene>
    <name evidence="2" type="ORF">B0T11DRAFT_92189</name>
</gene>
<dbReference type="InterPro" id="IPR051678">
    <property type="entry name" value="AGP_Transferase"/>
</dbReference>
<accession>A0A8K0TKL9</accession>